<feature type="domain" description="Duffy-binding-like" evidence="8">
    <location>
        <begin position="1159"/>
        <end position="1303"/>
    </location>
</feature>
<feature type="compositionally biased region" description="Polar residues" evidence="2">
    <location>
        <begin position="1806"/>
        <end position="1817"/>
    </location>
</feature>
<dbReference type="Proteomes" id="UP000054566">
    <property type="component" value="Unassembled WGS sequence"/>
</dbReference>
<feature type="compositionally biased region" description="Basic and acidic residues" evidence="2">
    <location>
        <begin position="1562"/>
        <end position="1571"/>
    </location>
</feature>
<dbReference type="GO" id="GO:0046789">
    <property type="term" value="F:host cell surface receptor binding"/>
    <property type="evidence" value="ECO:0007669"/>
    <property type="project" value="InterPro"/>
</dbReference>
<dbReference type="FunFam" id="1.20.58.830:FF:000009">
    <property type="entry name" value="Erythrocyte membrane protein 1, PfEMP1"/>
    <property type="match status" value="1"/>
</dbReference>
<dbReference type="Pfam" id="PF22672">
    <property type="entry name" value="DBL_C"/>
    <property type="match status" value="2"/>
</dbReference>
<dbReference type="InterPro" id="IPR029210">
    <property type="entry name" value="PfEMP1_NTS"/>
</dbReference>
<evidence type="ECO:0000313" key="10">
    <source>
        <dbReference type="Proteomes" id="UP000054566"/>
    </source>
</evidence>
<dbReference type="Pfam" id="PF03011">
    <property type="entry name" value="PFEMP"/>
    <property type="match status" value="2"/>
</dbReference>
<feature type="domain" description="Duffy-binding-like" evidence="3">
    <location>
        <begin position="637"/>
        <end position="799"/>
    </location>
</feature>
<evidence type="ECO:0000259" key="6">
    <source>
        <dbReference type="Pfam" id="PF15447"/>
    </source>
</evidence>
<dbReference type="FunFam" id="1.20.58.830:FF:000001">
    <property type="entry name" value="Erythrocyte membrane protein 1, PfEMP1"/>
    <property type="match status" value="1"/>
</dbReference>
<dbReference type="Pfam" id="PF15447">
    <property type="entry name" value="NTS"/>
    <property type="match status" value="1"/>
</dbReference>
<dbReference type="InterPro" id="IPR029211">
    <property type="entry name" value="PfEMP1_ATS"/>
</dbReference>
<evidence type="ECO:0000256" key="1">
    <source>
        <dbReference type="SAM" id="Coils"/>
    </source>
</evidence>
<feature type="compositionally biased region" description="Basic and acidic residues" evidence="2">
    <location>
        <begin position="813"/>
        <end position="827"/>
    </location>
</feature>
<dbReference type="FunFam" id="1.10.1900.40:FF:000002">
    <property type="entry name" value="Erythrocyte membrane protein 1, PfEMP1"/>
    <property type="match status" value="1"/>
</dbReference>
<dbReference type="Pfam" id="PF18562">
    <property type="entry name" value="CIDR1_gamma"/>
    <property type="match status" value="1"/>
</dbReference>
<feature type="compositionally biased region" description="Basic and acidic residues" evidence="2">
    <location>
        <begin position="1593"/>
        <end position="1631"/>
    </location>
</feature>
<dbReference type="EMBL" id="GG663773">
    <property type="protein sequence ID" value="KNC35125.1"/>
    <property type="molecule type" value="Genomic_DNA"/>
</dbReference>
<sequence length="2149" mass="244266">MAPGGLLGGGGGTQDDSVKDLFDRIGRTIQQEVNKAAKTYTSELHGDLSKATYPGDENPEKSTPQDPCDLEHSLHTNVTIGGDKEYPCEKRSNVRFSDKEGAECNKSKIKDSKSNCGACAPYRRLHLCDRNLENINDYSKINTKDNLLLEVCLAAKYEGDSIIGEYPKYQNKYGDSGFTTCTMLARSFADIGDIVRGKDLYLGDNRKDREQKQKLQENLNKIFNDIKKNNQSKLGRLSLDQIREYWWEENREKIWKAITCKAQGYKYFLPKCSKDTWSQDKCRCANTGVPTNFDYVPQYLRWFEEWAEDFCRKKNKKLENVKKQCRKKDKNSDDRYCSRNGYDCEQTVNARGKLRYGKQCISCLYGCNPYVEWIENQRKQFLKQKKKYDEEIKKYTNGAVGSGGSRRQRRGAGGTTTTNYDGYEKKFYNKLKDSGYEKVDAFLGLLNNEKACTNINDNDGGTIHFEKVNSGGTSDTSGTNDIKNGTFYRSEYCQPCPHCGVKRNGNKWEPKKEDEKCKSGNIYKPKNGKSGTNEIAEKLKKFCQAQNGSVAGGSGGARGNGASGDKNGGSGSQELYEEWKCYKHNEVQKVNVQDDDDDGNYVKAAGGLCILENKNKEESQSNSQNNHADIQKTYNDFFYYWVAHMLKDSIHWRTKKIKKCLENGKTMKCKEWCNKDCVCFQKWVNRKRTEWGKIKEQFSKQEGIPGGCYFTTLEGVLQIEFLKGDSEDGSAQDKQNSLDEEEAEELKHLRQMLQKENAQGTAGDGLTCSASDNEKETIMDKLIDYEEGIANNCLQKCQETQPESPLRSLQPIAREDTPPPHTESDSAEHDEDEDDEEEEDEDEEVKETVAEVEETTATEGPDVCKIVGDALTDQSNLTDACKQKYQYGKEKYTNWKCISSGSDASGSICIPPRRRRLYVGKLETLDTDSALQNDVKTPSDKLRTAFIQSAAIETFFLWHKYKAEKEIEKKEKNTADGTVYKRSEDPEQKELEESGKIPEEFKRQMFYTLGDYRDIIVRGGHKDGSGKEIVVHTSGNKEDMEKIQHKIKEHINSVSKPSVQTPKEWWEQHGKHIWEGMICALTYKENEKDKTIVKDDAVYEKFFGTQNGNPVPPVTASTPTGTYKDKYDYTTVTFKGGFNGDTKLENFVLRPPYFRYLEEWGETFCRQRTRMLKNVKDNCTKDDKQKYSGDGEECEKVLVEEANTFKDLEGRSCADSCRSYKKWIGRKKDEYDEQESAYGQQQKEYVNGSKGAGRNNDDKEFCTKLEKTWTTAGDFLKSLGPCKNNDNGEGTIKFNGGQTFQHTNLCDSCSEFKIKCENGVCSGDTKVECNGKTPIAATEIAKMITSTEGVFMTVSDNSDHKFDDGLKDCQHAGIFKGIRKDVWTCGNVCGYVVCKPKEGNRETASGENKDQIITIRALVTHWVQNFLEDYKKIKHKFLNCTKNGQSKCINGCNNKCTCVETWISTKKGEWKNIKERFIEQYKGEPSDEYFNVRSCLETFIPQIPVADVKNEVIKLSQFDNSCGCSFSAHKQKDSNQDSIECMIKNLEKKIDECKTQHYPSGKPEEQCKEPPPEDDYEDENEKKVESPTICPKETVDQKTKVEDEKCDKTRPVVPKEDRQEEEESKKKKDETALPPPEPPADSPPPAAPTKPLPSDNTSDILKTTIPFGIALALTSIALLFLKKKTKSSVGNLFQILQIPKSDYDIPTPKSSNRYIPYVSDTYKGKTYIYMEGDSSGEEKYAFMSDTTDVTSSESEYEELDINEIYPYQSPKYKTLIEVVLEPSGKNTTASGKNTTASGNNTTASGKNTPSDTQNDIQSDGIPSDTPNTPSDIPKTPSDTPPPITDEEWNQLKHDFISNMLQNTQNTEPNMLGYNVDNNTHPTPSRHTLDQKPFITSIHDRNLYTGEEYNYNVNMSTNSMDDTKYVSNNVYSGIDLINDSLNSGNQPIDIYDELLKRKENELFGTNHPKHTNTHNVTKSSNSDPIDNQLDLFHTWLDRHRDMCEKLKNDNERLAKLKEEWENETHSGNTHPSDSNKTLNTDVSIQIHMDNPKPINEFTYVDSNPNQVDDTYVDSNPDNSSMDTILEDLEKYNEPYYYDMYDDDIYYDVNDHDASTVDSNNMDVPSKVQIEMDVNTKLVKEKYPIADVWDI</sequence>
<dbReference type="SUPFAM" id="SSF140924">
    <property type="entry name" value="Duffy binding domain-like"/>
    <property type="match status" value="4"/>
</dbReference>
<feature type="compositionally biased region" description="Low complexity" evidence="2">
    <location>
        <begin position="1790"/>
        <end position="1805"/>
    </location>
</feature>
<feature type="domain" description="Plasmodium falciparum erythrocyte membrane protein 1 acidic terminal segment" evidence="5">
    <location>
        <begin position="1664"/>
        <end position="2149"/>
    </location>
</feature>
<proteinExistence type="predicted"/>
<keyword evidence="1" id="KW-0175">Coiled coil</keyword>
<protein>
    <submittedName>
        <fullName evidence="9">Erythrocyte membrane protein 1</fullName>
    </submittedName>
</protein>
<evidence type="ECO:0000256" key="2">
    <source>
        <dbReference type="SAM" id="MobiDB-lite"/>
    </source>
</evidence>
<feature type="domain" description="Cysteine-rich interdomain region 1 gamma" evidence="7">
    <location>
        <begin position="1347"/>
        <end position="1397"/>
    </location>
</feature>
<feature type="domain" description="Duffy-antigen binding" evidence="4">
    <location>
        <begin position="117"/>
        <end position="301"/>
    </location>
</feature>
<evidence type="ECO:0000259" key="5">
    <source>
        <dbReference type="Pfam" id="PF15445"/>
    </source>
</evidence>
<feature type="compositionally biased region" description="Acidic residues" evidence="2">
    <location>
        <begin position="828"/>
        <end position="856"/>
    </location>
</feature>
<dbReference type="Pfam" id="PF15445">
    <property type="entry name" value="ATS"/>
    <property type="match status" value="1"/>
</dbReference>
<dbReference type="InterPro" id="IPR054595">
    <property type="entry name" value="DBL_C"/>
</dbReference>
<dbReference type="Gene3D" id="1.20.58.1930">
    <property type="match status" value="1"/>
</dbReference>
<dbReference type="Gene3D" id="1.10.1900.40">
    <property type="entry name" value="Acidic terminal segments, variant surface antigen of PfEMP1"/>
    <property type="match status" value="2"/>
</dbReference>
<dbReference type="InterPro" id="IPR042202">
    <property type="entry name" value="Duffy-ag-bd_sf"/>
</dbReference>
<reference evidence="10" key="2">
    <citation type="submission" date="2015-07" db="EMBL/GenBank/DDBJ databases">
        <title>The genome sequence of Plasmodium falciparum RAJ116.</title>
        <authorList>
            <consortium name="The Broad Institute Genome Sequencing Platform"/>
            <person name="Volkman S.K."/>
            <person name="Neafsey D.E."/>
            <person name="Dash A.P."/>
            <person name="Chitnis C.E."/>
            <person name="Hartl D.L."/>
            <person name="Young S.K."/>
            <person name="Kodira C.D."/>
            <person name="Zeng Q."/>
            <person name="Koehrsen M."/>
            <person name="Godfrey P."/>
            <person name="Alvarado L."/>
            <person name="Berlin A."/>
            <person name="Borenstein D."/>
            <person name="Chen Z."/>
            <person name="Engels R."/>
            <person name="Freedman E."/>
            <person name="Gellesch M."/>
            <person name="Goldberg J."/>
            <person name="Griggs A."/>
            <person name="Gujja S."/>
            <person name="Heiman D."/>
            <person name="Hepburn T."/>
            <person name="Howarth C."/>
            <person name="Jen D."/>
            <person name="Larson L."/>
            <person name="Lewis B."/>
            <person name="Mehta T."/>
            <person name="Park D."/>
            <person name="Pearson M."/>
            <person name="Roberts A."/>
            <person name="Saif S."/>
            <person name="Shea T."/>
            <person name="Shenoy N."/>
            <person name="Sisk P."/>
            <person name="Stolte C."/>
            <person name="Sykes S."/>
            <person name="Walk T."/>
            <person name="White J."/>
            <person name="Yandava C."/>
            <person name="Wirth D.F."/>
            <person name="Nusbaum C."/>
            <person name="Birren B."/>
        </authorList>
    </citation>
    <scope>NUCLEOTIDE SEQUENCE [LARGE SCALE GENOMIC DNA]</scope>
    <source>
        <strain evidence="10">RAJ116</strain>
    </source>
</reference>
<dbReference type="Gene3D" id="1.20.58.830">
    <property type="match status" value="3"/>
</dbReference>
<feature type="region of interest" description="Disordered" evidence="2">
    <location>
        <begin position="1233"/>
        <end position="1252"/>
    </location>
</feature>
<feature type="domain" description="Duffy-binding-like" evidence="8">
    <location>
        <begin position="305"/>
        <end position="469"/>
    </location>
</feature>
<feature type="region of interest" description="Disordered" evidence="2">
    <location>
        <begin position="1784"/>
        <end position="1846"/>
    </location>
</feature>
<dbReference type="Pfam" id="PF05424">
    <property type="entry name" value="Duffy_binding"/>
    <property type="match status" value="2"/>
</dbReference>
<feature type="region of interest" description="Disordered" evidence="2">
    <location>
        <begin position="800"/>
        <end position="858"/>
    </location>
</feature>
<feature type="region of interest" description="Disordered" evidence="2">
    <location>
        <begin position="1556"/>
        <end position="1657"/>
    </location>
</feature>
<feature type="region of interest" description="Disordered" evidence="2">
    <location>
        <begin position="972"/>
        <end position="994"/>
    </location>
</feature>
<feature type="domain" description="Plasmodium falciparum erythrocyte membrane protein-1 N-terminal segment" evidence="6">
    <location>
        <begin position="17"/>
        <end position="52"/>
    </location>
</feature>
<evidence type="ECO:0000259" key="7">
    <source>
        <dbReference type="Pfam" id="PF18562"/>
    </source>
</evidence>
<evidence type="ECO:0000259" key="3">
    <source>
        <dbReference type="Pfam" id="PF03011"/>
    </source>
</evidence>
<accession>A0A0L0CRT8</accession>
<feature type="region of interest" description="Disordered" evidence="2">
    <location>
        <begin position="552"/>
        <end position="571"/>
    </location>
</feature>
<dbReference type="FunFam" id="1.10.1900.40:FF:000001">
    <property type="entry name" value="Erythrocyte membrane protein 1"/>
    <property type="match status" value="1"/>
</dbReference>
<evidence type="ECO:0000259" key="8">
    <source>
        <dbReference type="Pfam" id="PF22672"/>
    </source>
</evidence>
<dbReference type="InterPro" id="IPR044932">
    <property type="entry name" value="PfEMP1_ATS_sf"/>
</dbReference>
<feature type="coiled-coil region" evidence="1">
    <location>
        <begin position="205"/>
        <end position="232"/>
    </location>
</feature>
<dbReference type="InterPro" id="IPR008602">
    <property type="entry name" value="Duffy-antigen-binding"/>
</dbReference>
<dbReference type="FunFam" id="1.20.58.830:FF:000004">
    <property type="entry name" value="Erythrocyte membrane protein 1, PfEMP1"/>
    <property type="match status" value="1"/>
</dbReference>
<dbReference type="FunFam" id="1.20.58.1930:FF:000001">
    <property type="entry name" value="Erythrocyte membrane protein 1, PfEMP1"/>
    <property type="match status" value="1"/>
</dbReference>
<feature type="domain" description="Duffy-antigen binding" evidence="4">
    <location>
        <begin position="908"/>
        <end position="1091"/>
    </location>
</feature>
<dbReference type="GO" id="GO:0016020">
    <property type="term" value="C:membrane"/>
    <property type="evidence" value="ECO:0007669"/>
    <property type="project" value="InterPro"/>
</dbReference>
<organism evidence="9 10">
    <name type="scientific">Plasmodium falciparum RAJ116</name>
    <dbReference type="NCBI Taxonomy" id="580058"/>
    <lineage>
        <taxon>Eukaryota</taxon>
        <taxon>Sar</taxon>
        <taxon>Alveolata</taxon>
        <taxon>Apicomplexa</taxon>
        <taxon>Aconoidasida</taxon>
        <taxon>Haemosporida</taxon>
        <taxon>Plasmodiidae</taxon>
        <taxon>Plasmodium</taxon>
        <taxon>Plasmodium (Laverania)</taxon>
    </lineage>
</organism>
<dbReference type="InterPro" id="IPR004258">
    <property type="entry name" value="DBL"/>
</dbReference>
<evidence type="ECO:0000313" key="9">
    <source>
        <dbReference type="EMBL" id="KNC35125.1"/>
    </source>
</evidence>
<name>A0A0L0CRT8_PLAFA</name>
<feature type="coiled-coil region" evidence="1">
    <location>
        <begin position="1995"/>
        <end position="2022"/>
    </location>
</feature>
<reference evidence="10" key="1">
    <citation type="submission" date="2015-07" db="EMBL/GenBank/DDBJ databases">
        <title>Annotation of Plasmodium falciparum RAJ116.</title>
        <authorList>
            <consortium name="The Broad Institute Genome Sequencing Platform"/>
            <person name="Volkman S.K."/>
            <person name="Neafsey D.E."/>
            <person name="Dash A.P."/>
            <person name="Chitnis C.E."/>
            <person name="Hartl D.L."/>
            <person name="Young S.K."/>
            <person name="Zeng Q."/>
            <person name="Koehrsen M."/>
            <person name="Alvarado L."/>
            <person name="Berlin A."/>
            <person name="Borenstein D."/>
            <person name="Chapman S.B."/>
            <person name="Chen Z."/>
            <person name="Engels R."/>
            <person name="Freedman E."/>
            <person name="Gellesch M."/>
            <person name="Goldberg J."/>
            <person name="Griggs A."/>
            <person name="Gujja S."/>
            <person name="Heilman E.R."/>
            <person name="Heiman D.I."/>
            <person name="Howarth C."/>
            <person name="Jen D."/>
            <person name="Larson L."/>
            <person name="Mehta T."/>
            <person name="Neiman D."/>
            <person name="Park D."/>
            <person name="Pearson M."/>
            <person name="Roberts A."/>
            <person name="Saif S."/>
            <person name="Shea T."/>
            <person name="Shenoy N."/>
            <person name="Sisk P."/>
            <person name="Stolte C."/>
            <person name="Sykes S."/>
            <person name="Walk T."/>
            <person name="White J."/>
            <person name="Yandava C."/>
            <person name="Haas B."/>
            <person name="Henn M.R."/>
            <person name="Nusbaum C."/>
            <person name="Birren B."/>
        </authorList>
    </citation>
    <scope>NUCLEOTIDE SEQUENCE [LARGE SCALE GENOMIC DNA]</scope>
    <source>
        <strain evidence="10">RAJ116</strain>
    </source>
</reference>
<evidence type="ECO:0000259" key="4">
    <source>
        <dbReference type="Pfam" id="PF05424"/>
    </source>
</evidence>
<feature type="region of interest" description="Disordered" evidence="2">
    <location>
        <begin position="37"/>
        <end position="72"/>
    </location>
</feature>
<gene>
    <name evidence="9" type="ORF">PFLG_00171</name>
</gene>
<feature type="domain" description="Duffy-binding-like" evidence="3">
    <location>
        <begin position="1418"/>
        <end position="1557"/>
    </location>
</feature>
<dbReference type="InterPro" id="IPR041480">
    <property type="entry name" value="CIDR1_gamma"/>
</dbReference>
<feature type="compositionally biased region" description="Pro residues" evidence="2">
    <location>
        <begin position="1633"/>
        <end position="1651"/>
    </location>
</feature>
<dbReference type="Gene3D" id="1.20.1310.20">
    <property type="entry name" value="Duffy-antigen binding domain"/>
    <property type="match status" value="2"/>
</dbReference>
<dbReference type="OrthoDB" id="378917at2759"/>